<dbReference type="GO" id="GO:0005524">
    <property type="term" value="F:ATP binding"/>
    <property type="evidence" value="ECO:0007669"/>
    <property type="project" value="UniProtKB-KW"/>
</dbReference>
<evidence type="ECO:0000313" key="3">
    <source>
        <dbReference type="EMBL" id="PRQ26043.1"/>
    </source>
</evidence>
<dbReference type="STRING" id="74649.A0A2P6PVT3"/>
<dbReference type="InterPro" id="IPR043129">
    <property type="entry name" value="ATPase_NBD"/>
</dbReference>
<evidence type="ECO:0000256" key="1">
    <source>
        <dbReference type="ARBA" id="ARBA00022741"/>
    </source>
</evidence>
<comment type="caution">
    <text evidence="3">The sequence shown here is derived from an EMBL/GenBank/DDBJ whole genome shotgun (WGS) entry which is preliminary data.</text>
</comment>
<dbReference type="EMBL" id="PDCK01000044">
    <property type="protein sequence ID" value="PRQ26043.1"/>
    <property type="molecule type" value="Genomic_DNA"/>
</dbReference>
<dbReference type="InterPro" id="IPR013126">
    <property type="entry name" value="Hsp_70_fam"/>
</dbReference>
<dbReference type="SUPFAM" id="SSF53067">
    <property type="entry name" value="Actin-like ATPase domain"/>
    <property type="match status" value="1"/>
</dbReference>
<keyword evidence="1" id="KW-0547">Nucleotide-binding</keyword>
<dbReference type="Proteomes" id="UP000238479">
    <property type="component" value="Chromosome 6"/>
</dbReference>
<organism evidence="3 4">
    <name type="scientific">Rosa chinensis</name>
    <name type="common">China rose</name>
    <dbReference type="NCBI Taxonomy" id="74649"/>
    <lineage>
        <taxon>Eukaryota</taxon>
        <taxon>Viridiplantae</taxon>
        <taxon>Streptophyta</taxon>
        <taxon>Embryophyta</taxon>
        <taxon>Tracheophyta</taxon>
        <taxon>Spermatophyta</taxon>
        <taxon>Magnoliopsida</taxon>
        <taxon>eudicotyledons</taxon>
        <taxon>Gunneridae</taxon>
        <taxon>Pentapetalae</taxon>
        <taxon>rosids</taxon>
        <taxon>fabids</taxon>
        <taxon>Rosales</taxon>
        <taxon>Rosaceae</taxon>
        <taxon>Rosoideae</taxon>
        <taxon>Rosoideae incertae sedis</taxon>
        <taxon>Rosa</taxon>
    </lineage>
</organism>
<reference evidence="3 4" key="1">
    <citation type="journal article" date="2018" name="Nat. Genet.">
        <title>The Rosa genome provides new insights in the design of modern roses.</title>
        <authorList>
            <person name="Bendahmane M."/>
        </authorList>
    </citation>
    <scope>NUCLEOTIDE SEQUENCE [LARGE SCALE GENOMIC DNA]</scope>
    <source>
        <strain evidence="4">cv. Old Blush</strain>
    </source>
</reference>
<keyword evidence="2" id="KW-0067">ATP-binding</keyword>
<name>A0A2P6PVT3_ROSCH</name>
<evidence type="ECO:0000256" key="2">
    <source>
        <dbReference type="ARBA" id="ARBA00022840"/>
    </source>
</evidence>
<keyword evidence="3" id="KW-0346">Stress response</keyword>
<gene>
    <name evidence="3" type="ORF">RchiOBHm_Chr6g0290291</name>
</gene>
<dbReference type="Gramene" id="PRQ26043">
    <property type="protein sequence ID" value="PRQ26043"/>
    <property type="gene ID" value="RchiOBHm_Chr6g0290291"/>
</dbReference>
<accession>A0A2P6PVT3</accession>
<dbReference type="Pfam" id="PF00012">
    <property type="entry name" value="HSP70"/>
    <property type="match status" value="1"/>
</dbReference>
<protein>
    <submittedName>
        <fullName evidence="3">Putative Heat shock protein 70 family</fullName>
    </submittedName>
</protein>
<dbReference type="Gene3D" id="3.30.420.40">
    <property type="match status" value="1"/>
</dbReference>
<evidence type="ECO:0000313" key="4">
    <source>
        <dbReference type="Proteomes" id="UP000238479"/>
    </source>
</evidence>
<keyword evidence="4" id="KW-1185">Reference proteome</keyword>
<sequence>MAEAAYTVASDSETSLEEKSSCTFPETTVGIDIGTSQCRVAIWNGSQVEILKNSRNQKMMSSYVTFKDGTPSN</sequence>
<dbReference type="AlphaFoldDB" id="A0A2P6PVT3"/>
<dbReference type="GO" id="GO:0140662">
    <property type="term" value="F:ATP-dependent protein folding chaperone"/>
    <property type="evidence" value="ECO:0007669"/>
    <property type="project" value="InterPro"/>
</dbReference>
<proteinExistence type="predicted"/>